<protein>
    <recommendedName>
        <fullName evidence="3">LisH domain-containing protein</fullName>
    </recommendedName>
</protein>
<accession>A0AAV9WD36</accession>
<dbReference type="EMBL" id="JAVHJL010000004">
    <property type="protein sequence ID" value="KAK6505548.1"/>
    <property type="molecule type" value="Genomic_DNA"/>
</dbReference>
<reference evidence="1 2" key="1">
    <citation type="submission" date="2023-08" db="EMBL/GenBank/DDBJ databases">
        <authorList>
            <person name="Palmer J.M."/>
        </authorList>
    </citation>
    <scope>NUCLEOTIDE SEQUENCE [LARGE SCALE GENOMIC DNA]</scope>
    <source>
        <strain evidence="1 2">TWF481</strain>
    </source>
</reference>
<dbReference type="AlphaFoldDB" id="A0AAV9WD36"/>
<sequence length="235" mass="26161">MTTASLVRSIRALRSTGYTPLKAPHTPSPIDFFHPSIILSKSFNPLLSPPYPKLCPTRFAALVISYLTENHYLTPAYLQEPPEDMDVLINISSSVFSSTISAGFKSDMTAFFQDLGGRISGYEIAAAVFGYGYSIPSRYDFDDDDEEEEEGGMTLEGWIGVMIEVVCREYNRKMEGVRMEVAVRAAGTVEKSLWSGWRRRFGRVVSFGGQRGGWGVAGWVYRRVNAEKGKNKVEG</sequence>
<gene>
    <name evidence="1" type="ORF">TWF481_007443</name>
</gene>
<dbReference type="Proteomes" id="UP001370758">
    <property type="component" value="Unassembled WGS sequence"/>
</dbReference>
<name>A0AAV9WD36_9PEZI</name>
<evidence type="ECO:0000313" key="2">
    <source>
        <dbReference type="Proteomes" id="UP001370758"/>
    </source>
</evidence>
<comment type="caution">
    <text evidence="1">The sequence shown here is derived from an EMBL/GenBank/DDBJ whole genome shotgun (WGS) entry which is preliminary data.</text>
</comment>
<evidence type="ECO:0000313" key="1">
    <source>
        <dbReference type="EMBL" id="KAK6505548.1"/>
    </source>
</evidence>
<keyword evidence="2" id="KW-1185">Reference proteome</keyword>
<organism evidence="1 2">
    <name type="scientific">Arthrobotrys musiformis</name>
    <dbReference type="NCBI Taxonomy" id="47236"/>
    <lineage>
        <taxon>Eukaryota</taxon>
        <taxon>Fungi</taxon>
        <taxon>Dikarya</taxon>
        <taxon>Ascomycota</taxon>
        <taxon>Pezizomycotina</taxon>
        <taxon>Orbiliomycetes</taxon>
        <taxon>Orbiliales</taxon>
        <taxon>Orbiliaceae</taxon>
        <taxon>Arthrobotrys</taxon>
    </lineage>
</organism>
<proteinExistence type="predicted"/>
<evidence type="ECO:0008006" key="3">
    <source>
        <dbReference type="Google" id="ProtNLM"/>
    </source>
</evidence>